<dbReference type="AlphaFoldDB" id="A0A8T0F2M1"/>
<sequence>MITSVLSVTKTVCLSDLYYLSKVGYTNFTYLTLKKDEGSVTYGTKHRDNVAQLELGTSVWKDLSSLMHWGFDKPLS</sequence>
<organism evidence="1 2">
    <name type="scientific">Argiope bruennichi</name>
    <name type="common">Wasp spider</name>
    <name type="synonym">Aranea bruennichi</name>
    <dbReference type="NCBI Taxonomy" id="94029"/>
    <lineage>
        <taxon>Eukaryota</taxon>
        <taxon>Metazoa</taxon>
        <taxon>Ecdysozoa</taxon>
        <taxon>Arthropoda</taxon>
        <taxon>Chelicerata</taxon>
        <taxon>Arachnida</taxon>
        <taxon>Araneae</taxon>
        <taxon>Araneomorphae</taxon>
        <taxon>Entelegynae</taxon>
        <taxon>Araneoidea</taxon>
        <taxon>Araneidae</taxon>
        <taxon>Argiope</taxon>
    </lineage>
</organism>
<evidence type="ECO:0000313" key="1">
    <source>
        <dbReference type="EMBL" id="KAF8785404.1"/>
    </source>
</evidence>
<evidence type="ECO:0000313" key="2">
    <source>
        <dbReference type="Proteomes" id="UP000807504"/>
    </source>
</evidence>
<protein>
    <submittedName>
        <fullName evidence="1">Uncharacterized protein</fullName>
    </submittedName>
</protein>
<reference evidence="1" key="2">
    <citation type="submission" date="2020-06" db="EMBL/GenBank/DDBJ databases">
        <authorList>
            <person name="Sheffer M."/>
        </authorList>
    </citation>
    <scope>NUCLEOTIDE SEQUENCE</scope>
</reference>
<dbReference type="Proteomes" id="UP000807504">
    <property type="component" value="Unassembled WGS sequence"/>
</dbReference>
<name>A0A8T0F2M1_ARGBR</name>
<dbReference type="EMBL" id="JABXBU010000030">
    <property type="protein sequence ID" value="KAF8785404.1"/>
    <property type="molecule type" value="Genomic_DNA"/>
</dbReference>
<keyword evidence="2" id="KW-1185">Reference proteome</keyword>
<proteinExistence type="predicted"/>
<gene>
    <name evidence="1" type="ORF">HNY73_010947</name>
</gene>
<accession>A0A8T0F2M1</accession>
<comment type="caution">
    <text evidence="1">The sequence shown here is derived from an EMBL/GenBank/DDBJ whole genome shotgun (WGS) entry which is preliminary data.</text>
</comment>
<reference evidence="1" key="1">
    <citation type="journal article" date="2020" name="bioRxiv">
        <title>Chromosome-level reference genome of the European wasp spider Argiope bruennichi: a resource for studies on range expansion and evolutionary adaptation.</title>
        <authorList>
            <person name="Sheffer M.M."/>
            <person name="Hoppe A."/>
            <person name="Krehenwinkel H."/>
            <person name="Uhl G."/>
            <person name="Kuss A.W."/>
            <person name="Jensen L."/>
            <person name="Jensen C."/>
            <person name="Gillespie R.G."/>
            <person name="Hoff K.J."/>
            <person name="Prost S."/>
        </authorList>
    </citation>
    <scope>NUCLEOTIDE SEQUENCE</scope>
</reference>